<dbReference type="AlphaFoldDB" id="A0A8D9DR48"/>
<reference evidence="2" key="1">
    <citation type="submission" date="2021-05" db="EMBL/GenBank/DDBJ databases">
        <authorList>
            <person name="Alioto T."/>
            <person name="Alioto T."/>
            <person name="Gomez Garrido J."/>
        </authorList>
    </citation>
    <scope>NUCLEOTIDE SEQUENCE</scope>
</reference>
<name>A0A8D9DR48_9HEMI</name>
<feature type="region of interest" description="Disordered" evidence="1">
    <location>
        <begin position="1"/>
        <end position="38"/>
    </location>
</feature>
<evidence type="ECO:0000313" key="2">
    <source>
        <dbReference type="EMBL" id="CAG6727481.1"/>
    </source>
</evidence>
<accession>A0A8D9DR48</accession>
<evidence type="ECO:0000256" key="1">
    <source>
        <dbReference type="SAM" id="MobiDB-lite"/>
    </source>
</evidence>
<feature type="compositionally biased region" description="Low complexity" evidence="1">
    <location>
        <begin position="23"/>
        <end position="34"/>
    </location>
</feature>
<dbReference type="EMBL" id="HBUF01374137">
    <property type="protein sequence ID" value="CAG6727481.1"/>
    <property type="molecule type" value="Transcribed_RNA"/>
</dbReference>
<dbReference type="EMBL" id="HBUF01374136">
    <property type="protein sequence ID" value="CAG6727480.1"/>
    <property type="molecule type" value="Transcribed_RNA"/>
</dbReference>
<proteinExistence type="predicted"/>
<protein>
    <submittedName>
        <fullName evidence="2">Uncharacterized protein</fullName>
    </submittedName>
</protein>
<organism evidence="2">
    <name type="scientific">Cacopsylla melanoneura</name>
    <dbReference type="NCBI Taxonomy" id="428564"/>
    <lineage>
        <taxon>Eukaryota</taxon>
        <taxon>Metazoa</taxon>
        <taxon>Ecdysozoa</taxon>
        <taxon>Arthropoda</taxon>
        <taxon>Hexapoda</taxon>
        <taxon>Insecta</taxon>
        <taxon>Pterygota</taxon>
        <taxon>Neoptera</taxon>
        <taxon>Paraneoptera</taxon>
        <taxon>Hemiptera</taxon>
        <taxon>Sternorrhyncha</taxon>
        <taxon>Psylloidea</taxon>
        <taxon>Psyllidae</taxon>
        <taxon>Psyllinae</taxon>
        <taxon>Cacopsylla</taxon>
    </lineage>
</organism>
<sequence>MAPTTRIARNATVSPTMSVADVSSSGSSSGSSGSRTPSLKLRKYVDPWDLENYAFLQRHSCDDATSAESSAILSLSTAGGLDSANSDFYYVPTKDGTEEPSVKKFQRSVSSSLEYRDRILVEPVDNSRDIYMCPEFRELDCRVLPPGPPHHRPHWRLESDLPPVPSPLYKSLARHRNPKSFARDLSSEDYYSSTTDVKSESSTLTYEDLIQMKQKNRFSFNTQGHLKLDYSHNWNKLGKYIANCG</sequence>